<reference evidence="2 3" key="1">
    <citation type="journal article" date="2021" name="J. Biosci. Bioeng.">
        <title>Identification and characterization of a chc gene cluster responsible for the aromatization pathway of cyclohexanecarboxylate degradation in Sinomonas cyclohexanicum ATCC 51369.</title>
        <authorList>
            <person name="Yamamoto T."/>
            <person name="Hasegawa Y."/>
            <person name="Lau P.C.K."/>
            <person name="Iwaki H."/>
        </authorList>
    </citation>
    <scope>NUCLEOTIDE SEQUENCE [LARGE SCALE GENOMIC DNA]</scope>
    <source>
        <strain evidence="2 3">ATCC 51369</strain>
    </source>
</reference>
<name>A0ABM7PXZ7_SINCY</name>
<evidence type="ECO:0000313" key="2">
    <source>
        <dbReference type="EMBL" id="BCT77181.1"/>
    </source>
</evidence>
<dbReference type="NCBIfam" id="TIGR00684">
    <property type="entry name" value="narJ"/>
    <property type="match status" value="1"/>
</dbReference>
<dbReference type="RefSeq" id="WP_229229907.1">
    <property type="nucleotide sequence ID" value="NZ_AP024525.1"/>
</dbReference>
<sequence>MASRGKESESHERVLYAAAAALLDYPGERVQAMLPTLRGALAELPGPLPRLLESAAEQLAHDDEPVACRRYVDTFDLSRRHALHLSYWTDGDTRRRGEALAAFKQRYRDSGWLVNLDGELPDFLPLVLEFAARVDFAAGRSILSEYRASLELLRIELAADSSMYAPVLEAICATLPGPSPTNRAEAMALAGPPVEQVGLEPFDPRLLPLAEHHDSPRYTTGGVR</sequence>
<evidence type="ECO:0000313" key="3">
    <source>
        <dbReference type="Proteomes" id="UP001319861"/>
    </source>
</evidence>
<dbReference type="InterPro" id="IPR036411">
    <property type="entry name" value="TorD-like_sf"/>
</dbReference>
<dbReference type="InterPro" id="IPR003765">
    <property type="entry name" value="NO3_reductase_chaperone_NarJ"/>
</dbReference>
<dbReference type="Proteomes" id="UP001319861">
    <property type="component" value="Chromosome"/>
</dbReference>
<protein>
    <submittedName>
        <fullName evidence="2">Nitrate reductase molybdenum cofactor assembly chaperone</fullName>
    </submittedName>
</protein>
<keyword evidence="1" id="KW-0534">Nitrate assimilation</keyword>
<dbReference type="PANTHER" id="PTHR43680:SF2">
    <property type="entry name" value="NITRATE REDUCTASE MOLYBDENUM COFACTOR ASSEMBLY CHAPERONE NARJ"/>
    <property type="match status" value="1"/>
</dbReference>
<dbReference type="InterPro" id="IPR020945">
    <property type="entry name" value="DMSO/NO3_reduct_chaperone"/>
</dbReference>
<organism evidence="2 3">
    <name type="scientific">Sinomonas cyclohexanicum</name>
    <name type="common">Corynebacterium cyclohexanicum</name>
    <dbReference type="NCBI Taxonomy" id="322009"/>
    <lineage>
        <taxon>Bacteria</taxon>
        <taxon>Bacillati</taxon>
        <taxon>Actinomycetota</taxon>
        <taxon>Actinomycetes</taxon>
        <taxon>Micrococcales</taxon>
        <taxon>Micrococcaceae</taxon>
        <taxon>Sinomonas</taxon>
    </lineage>
</organism>
<dbReference type="PANTHER" id="PTHR43680">
    <property type="entry name" value="NITRATE REDUCTASE MOLYBDENUM COFACTOR ASSEMBLY CHAPERONE"/>
    <property type="match status" value="1"/>
</dbReference>
<keyword evidence="3" id="KW-1185">Reference proteome</keyword>
<proteinExistence type="predicted"/>
<dbReference type="Pfam" id="PF02613">
    <property type="entry name" value="Nitrate_red_del"/>
    <property type="match status" value="1"/>
</dbReference>
<gene>
    <name evidence="2" type="ORF">SCMU_30230</name>
</gene>
<accession>A0ABM7PXZ7</accession>
<dbReference type="Gene3D" id="1.10.3480.10">
    <property type="entry name" value="TorD-like"/>
    <property type="match status" value="1"/>
</dbReference>
<dbReference type="SUPFAM" id="SSF89155">
    <property type="entry name" value="TorD-like"/>
    <property type="match status" value="1"/>
</dbReference>
<evidence type="ECO:0000256" key="1">
    <source>
        <dbReference type="ARBA" id="ARBA00023063"/>
    </source>
</evidence>
<dbReference type="EMBL" id="AP024525">
    <property type="protein sequence ID" value="BCT77181.1"/>
    <property type="molecule type" value="Genomic_DNA"/>
</dbReference>